<dbReference type="InterPro" id="IPR000120">
    <property type="entry name" value="Amidase"/>
</dbReference>
<gene>
    <name evidence="2" type="primary">gatA_2</name>
    <name evidence="2" type="ORF">GCM10023205_28130</name>
</gene>
<dbReference type="InterPro" id="IPR020556">
    <property type="entry name" value="Amidase_CS"/>
</dbReference>
<name>A0ABP9H729_9ACTN</name>
<reference evidence="3" key="1">
    <citation type="journal article" date="2019" name="Int. J. Syst. Evol. Microbiol.">
        <title>The Global Catalogue of Microorganisms (GCM) 10K type strain sequencing project: providing services to taxonomists for standard genome sequencing and annotation.</title>
        <authorList>
            <consortium name="The Broad Institute Genomics Platform"/>
            <consortium name="The Broad Institute Genome Sequencing Center for Infectious Disease"/>
            <person name="Wu L."/>
            <person name="Ma J."/>
        </authorList>
    </citation>
    <scope>NUCLEOTIDE SEQUENCE [LARGE SCALE GENOMIC DNA]</scope>
    <source>
        <strain evidence="3">JCM 17986</strain>
    </source>
</reference>
<dbReference type="Proteomes" id="UP001500466">
    <property type="component" value="Unassembled WGS sequence"/>
</dbReference>
<dbReference type="PANTHER" id="PTHR11895">
    <property type="entry name" value="TRANSAMIDASE"/>
    <property type="match status" value="1"/>
</dbReference>
<protein>
    <submittedName>
        <fullName evidence="2">Asp-tRNA(Asn)/Glu-tRNA(Gln) amidotransferase subunit GatA</fullName>
    </submittedName>
</protein>
<sequence length="472" mass="49251">MTAPTTYEPTLDGAARALRAGTVTSVELTRRCLDAAEAHDDELGVFLARFDDRALAAAEAADAALAAGDDLGPLHGIPLGIKDIITTTEAPTTAQSLILDRAWGPAIGDAPVAARLRAAGAVFVGKATTMEFAIGRPDESKPFPIPRNPWNPLTWPGGSSSGTGAGVAAGMFLGGLGTDTGGSIRIPAAFCGISGLMPTFGRVPKSGCVPLGYSLDHIGPMARAVRDCAHMLQVLAGHDPSDACCADEPVPDYGGALTGDLTGVRIGVDTLTRSIATDTDPSVPGLLEAAVRVLAERGADIVEVELPYYREMVTADMVTLTAEAMAYHATDLRARWDDYFAGTRAIVASGALYSAADYVQAQRVRRVAQKALAELYRDVDLVLTPTCSIGAPALDDLDSLIGGPRGTAMHTGYWDSVGNPVLSLPMGFTADGLPLGMQLAGRPFDEATVLRAGDAYQQDTDWHLRTPEGYGS</sequence>
<dbReference type="RefSeq" id="WP_345675761.1">
    <property type="nucleotide sequence ID" value="NZ_BAABHS010000008.1"/>
</dbReference>
<dbReference type="PANTHER" id="PTHR11895:SF176">
    <property type="entry name" value="AMIDASE AMID-RELATED"/>
    <property type="match status" value="1"/>
</dbReference>
<accession>A0ABP9H729</accession>
<feature type="domain" description="Amidase" evidence="1">
    <location>
        <begin position="27"/>
        <end position="450"/>
    </location>
</feature>
<dbReference type="EMBL" id="BAABHS010000008">
    <property type="protein sequence ID" value="GAA4962689.1"/>
    <property type="molecule type" value="Genomic_DNA"/>
</dbReference>
<evidence type="ECO:0000313" key="2">
    <source>
        <dbReference type="EMBL" id="GAA4962689.1"/>
    </source>
</evidence>
<dbReference type="InterPro" id="IPR036928">
    <property type="entry name" value="AS_sf"/>
</dbReference>
<dbReference type="PROSITE" id="PS00571">
    <property type="entry name" value="AMIDASES"/>
    <property type="match status" value="1"/>
</dbReference>
<dbReference type="SUPFAM" id="SSF75304">
    <property type="entry name" value="Amidase signature (AS) enzymes"/>
    <property type="match status" value="1"/>
</dbReference>
<evidence type="ECO:0000259" key="1">
    <source>
        <dbReference type="Pfam" id="PF01425"/>
    </source>
</evidence>
<organism evidence="2 3">
    <name type="scientific">Yinghuangia aomiensis</name>
    <dbReference type="NCBI Taxonomy" id="676205"/>
    <lineage>
        <taxon>Bacteria</taxon>
        <taxon>Bacillati</taxon>
        <taxon>Actinomycetota</taxon>
        <taxon>Actinomycetes</taxon>
        <taxon>Kitasatosporales</taxon>
        <taxon>Streptomycetaceae</taxon>
        <taxon>Yinghuangia</taxon>
    </lineage>
</organism>
<keyword evidence="3" id="KW-1185">Reference proteome</keyword>
<dbReference type="Pfam" id="PF01425">
    <property type="entry name" value="Amidase"/>
    <property type="match status" value="1"/>
</dbReference>
<comment type="caution">
    <text evidence="2">The sequence shown here is derived from an EMBL/GenBank/DDBJ whole genome shotgun (WGS) entry which is preliminary data.</text>
</comment>
<evidence type="ECO:0000313" key="3">
    <source>
        <dbReference type="Proteomes" id="UP001500466"/>
    </source>
</evidence>
<proteinExistence type="predicted"/>
<dbReference type="InterPro" id="IPR023631">
    <property type="entry name" value="Amidase_dom"/>
</dbReference>
<dbReference type="Gene3D" id="3.90.1300.10">
    <property type="entry name" value="Amidase signature (AS) domain"/>
    <property type="match status" value="1"/>
</dbReference>